<comment type="caution">
    <text evidence="1">The sequence shown here is derived from an EMBL/GenBank/DDBJ whole genome shotgun (WGS) entry which is preliminary data.</text>
</comment>
<dbReference type="EMBL" id="JABXWD010000011">
    <property type="protein sequence ID" value="MBV6340195.1"/>
    <property type="molecule type" value="Genomic_DNA"/>
</dbReference>
<keyword evidence="2" id="KW-1185">Reference proteome</keyword>
<gene>
    <name evidence="1" type="ORF">HWQ67_01225</name>
</gene>
<dbReference type="NCBIfam" id="NF047472">
    <property type="entry name" value="LA_3696_Nterm"/>
    <property type="match status" value="1"/>
</dbReference>
<proteinExistence type="predicted"/>
<organism evidence="1 2">
    <name type="scientific">Candidatus Magnetobacterium casense</name>
    <dbReference type="NCBI Taxonomy" id="1455061"/>
    <lineage>
        <taxon>Bacteria</taxon>
        <taxon>Pseudomonadati</taxon>
        <taxon>Nitrospirota</taxon>
        <taxon>Thermodesulfovibrionia</taxon>
        <taxon>Thermodesulfovibrionales</taxon>
        <taxon>Candidatus Magnetobacteriaceae</taxon>
        <taxon>Candidatus Magnetobacterium</taxon>
    </lineage>
</organism>
<evidence type="ECO:0008006" key="3">
    <source>
        <dbReference type="Google" id="ProtNLM"/>
    </source>
</evidence>
<accession>A0ABS6RV17</accession>
<sequence length="118" mass="13545">MSVITIPEVLRRKLGDDGVEALVKVVNEVDSDSRRDSATKEDILKLELKLELKIESTRSNLELKIESTRSDLELKIESIKSDLELKIESTKSDLLKWTFIFWAGQLVAIYAMFKTFIK</sequence>
<name>A0ABS6RV17_9BACT</name>
<evidence type="ECO:0000313" key="1">
    <source>
        <dbReference type="EMBL" id="MBV6340195.1"/>
    </source>
</evidence>
<dbReference type="RefSeq" id="WP_218250818.1">
    <property type="nucleotide sequence ID" value="NZ_JABXWD010000011.1"/>
</dbReference>
<evidence type="ECO:0000313" key="2">
    <source>
        <dbReference type="Proteomes" id="UP001196980"/>
    </source>
</evidence>
<protein>
    <recommendedName>
        <fullName evidence="3">DUF1640 domain-containing protein</fullName>
    </recommendedName>
</protein>
<reference evidence="1 2" key="1">
    <citation type="journal article" date="2020" name="J Geophys Res Biogeosci">
        <title>Magnetotaxis as an Adaptation to Enable Bacterial Shuttling of Microbial Sulfur and Sulfur Cycling Across Aquatic Oxic#Anoxic Interfaces.</title>
        <authorList>
            <person name="Li J."/>
            <person name="Liu P."/>
            <person name="Wang J."/>
            <person name="Roberts A.P."/>
            <person name="Pan Y."/>
        </authorList>
    </citation>
    <scope>NUCLEOTIDE SEQUENCE [LARGE SCALE GENOMIC DNA]</scope>
    <source>
        <strain evidence="1 2">MYR-1_YQ</strain>
    </source>
</reference>
<dbReference type="Proteomes" id="UP001196980">
    <property type="component" value="Unassembled WGS sequence"/>
</dbReference>